<feature type="repeat" description="WD" evidence="1">
    <location>
        <begin position="1200"/>
        <end position="1234"/>
    </location>
</feature>
<name>A0A6B3BZ23_9ACTN</name>
<dbReference type="InterPro" id="IPR015943">
    <property type="entry name" value="WD40/YVTN_repeat-like_dom_sf"/>
</dbReference>
<accession>A0A6B3BZ23</accession>
<dbReference type="SUPFAM" id="SSF50952">
    <property type="entry name" value="Soluble quinoprotein glucose dehydrogenase"/>
    <property type="match status" value="1"/>
</dbReference>
<dbReference type="PANTHER" id="PTHR19879">
    <property type="entry name" value="TRANSCRIPTION INITIATION FACTOR TFIID"/>
    <property type="match status" value="1"/>
</dbReference>
<evidence type="ECO:0000256" key="1">
    <source>
        <dbReference type="PROSITE-ProRule" id="PRU00221"/>
    </source>
</evidence>
<keyword evidence="1" id="KW-0853">WD repeat</keyword>
<proteinExistence type="predicted"/>
<protein>
    <submittedName>
        <fullName evidence="4">Helix-turn-helix domain-containing protein</fullName>
    </submittedName>
</protein>
<dbReference type="SUPFAM" id="SSF50998">
    <property type="entry name" value="Quinoprotein alcohol dehydrogenase-like"/>
    <property type="match status" value="1"/>
</dbReference>
<dbReference type="InterPro" id="IPR001680">
    <property type="entry name" value="WD40_rpt"/>
</dbReference>
<dbReference type="InterPro" id="IPR010982">
    <property type="entry name" value="Lambda_DNA-bd_dom_sf"/>
</dbReference>
<evidence type="ECO:0000259" key="3">
    <source>
        <dbReference type="PROSITE" id="PS50943"/>
    </source>
</evidence>
<dbReference type="InterPro" id="IPR011047">
    <property type="entry name" value="Quinoprotein_ADH-like_sf"/>
</dbReference>
<dbReference type="RefSeq" id="WP_164318665.1">
    <property type="nucleotide sequence ID" value="NZ_JAAGLU010000025.1"/>
</dbReference>
<feature type="compositionally biased region" description="Basic and acidic residues" evidence="2">
    <location>
        <begin position="599"/>
        <end position="609"/>
    </location>
</feature>
<evidence type="ECO:0000256" key="2">
    <source>
        <dbReference type="SAM" id="MobiDB-lite"/>
    </source>
</evidence>
<gene>
    <name evidence="4" type="ORF">G3I71_28130</name>
</gene>
<dbReference type="InterPro" id="IPR011041">
    <property type="entry name" value="Quinoprot_gluc/sorb_DH_b-prop"/>
</dbReference>
<evidence type="ECO:0000313" key="4">
    <source>
        <dbReference type="EMBL" id="NEC89598.1"/>
    </source>
</evidence>
<dbReference type="Pfam" id="PF00400">
    <property type="entry name" value="WD40"/>
    <property type="match status" value="2"/>
</dbReference>
<comment type="caution">
    <text evidence="4">The sequence shown here is derived from an EMBL/GenBank/DDBJ whole genome shotgun (WGS) entry which is preliminary data.</text>
</comment>
<reference evidence="4" key="1">
    <citation type="submission" date="2020-01" db="EMBL/GenBank/DDBJ databases">
        <title>Insect and environment-associated Actinomycetes.</title>
        <authorList>
            <person name="Currrie C."/>
            <person name="Chevrette M."/>
            <person name="Carlson C."/>
            <person name="Stubbendieck R."/>
            <person name="Wendt-Pienkowski E."/>
        </authorList>
    </citation>
    <scope>NUCLEOTIDE SEQUENCE</scope>
    <source>
        <strain evidence="4">SID12501</strain>
    </source>
</reference>
<dbReference type="InterPro" id="IPR027417">
    <property type="entry name" value="P-loop_NTPase"/>
</dbReference>
<dbReference type="InterPro" id="IPR049052">
    <property type="entry name" value="nSTAND1"/>
</dbReference>
<dbReference type="Pfam" id="PF20703">
    <property type="entry name" value="nSTAND1"/>
    <property type="match status" value="1"/>
</dbReference>
<dbReference type="CDD" id="cd00093">
    <property type="entry name" value="HTH_XRE"/>
    <property type="match status" value="1"/>
</dbReference>
<organism evidence="4">
    <name type="scientific">Streptomyces sp. SID12501</name>
    <dbReference type="NCBI Taxonomy" id="2706042"/>
    <lineage>
        <taxon>Bacteria</taxon>
        <taxon>Bacillati</taxon>
        <taxon>Actinomycetota</taxon>
        <taxon>Actinomycetes</taxon>
        <taxon>Kitasatosporales</taxon>
        <taxon>Streptomycetaceae</taxon>
        <taxon>Streptomyces</taxon>
    </lineage>
</organism>
<feature type="region of interest" description="Disordered" evidence="2">
    <location>
        <begin position="82"/>
        <end position="103"/>
    </location>
</feature>
<dbReference type="PANTHER" id="PTHR19879:SF9">
    <property type="entry name" value="TRANSCRIPTION INITIATION FACTOR TFIID SUBUNIT 5"/>
    <property type="match status" value="1"/>
</dbReference>
<feature type="region of interest" description="Disordered" evidence="2">
    <location>
        <begin position="599"/>
        <end position="627"/>
    </location>
</feature>
<feature type="domain" description="HTH cro/C1-type" evidence="3">
    <location>
        <begin position="22"/>
        <end position="77"/>
    </location>
</feature>
<dbReference type="SUPFAM" id="SSF47413">
    <property type="entry name" value="lambda repressor-like DNA-binding domains"/>
    <property type="match status" value="1"/>
</dbReference>
<dbReference type="SMART" id="SM00320">
    <property type="entry name" value="WD40"/>
    <property type="match status" value="5"/>
</dbReference>
<dbReference type="PROSITE" id="PS50943">
    <property type="entry name" value="HTH_CROC1"/>
    <property type="match status" value="1"/>
</dbReference>
<dbReference type="SMART" id="SM00530">
    <property type="entry name" value="HTH_XRE"/>
    <property type="match status" value="1"/>
</dbReference>
<dbReference type="EMBL" id="JAAGLU010000025">
    <property type="protein sequence ID" value="NEC89598.1"/>
    <property type="molecule type" value="Genomic_DNA"/>
</dbReference>
<dbReference type="SUPFAM" id="SSF52540">
    <property type="entry name" value="P-loop containing nucleoside triphosphate hydrolases"/>
    <property type="match status" value="1"/>
</dbReference>
<dbReference type="InterPro" id="IPR001387">
    <property type="entry name" value="Cro/C1-type_HTH"/>
</dbReference>
<sequence>MGRPESPLDPEAGPVERFAFELRELRRQSGGVTYRAMAESAGYTAATLSEAAAGERLPSLPVALAYVRACGGDADDWERRWQQAAEDEAGQPPEADGSASPYRGLARFEPGDSGFFFGREQLVADLAELVLDSRFVAVVGTSGSGKSSLLRAGLIPLLRGEDRPGERPAAIRILTPGVRPAHTHARALAPVDGAGDTWVVVDQFEEVFTLCRDPAERGRFIELLLAAVRPDSRLRVVIAVRADFYGRCGEHRDLAAALRGAGLLVGPMSADELREAIVKPAAAEGLVVERALTARIIADVADQPGGLPLMSHALMETWRRRRGGALTVKGYQAVGGVHGAIARTAEECYNQLSAHESTLARQVMLRLIAPGEGTDDTSRPARRAELAAGSADTDTDAVLDLLAGARLITLDDDTVDLAHEALITAWPRLRDWIERDRDLLRRHRLLTEAATAWNQFDRDAGVLYRGARLTAATEAFLPLAGPDPLTPLERSFLTASLDARHHEQRQATRNSRRLRVLTTALTILVALATVVGLTAWNQNTTGTRQHLQAEARRIAAMADSIRSSDPRTAMRLSAAAYGLADLPDSRSALLDSLAQTEQDRFDPGQDRFDPGQGPASTGDSDSDSAERRFLSRDGRLLTKVTEGRVERWNTSTEWRIGSFPGPGGLEFPGVEGISPDGNTLMNWTEGGLRLWDIEAGRQVGARIGSADDSSAGTTGSFVTDTRILLSSRYPGGSGVRFLIWDTVLGRSVFEQDLREEPTADSVASPDGRLLAICPRGGPVQVWDTAERRKLPTPWATANRDLCPTHQSRFGSAVGGPYEGRLLFTPDSRALAVVGDFPDGSGVRAWDLASGKRRMKIEYSLPEGAGTRMTFSADGGFVAVESDDEILLWRTADPDVAVFRHPLSSTGSYDLDETSALRLDLAQRRIRYLEVRGWESSTSVASLALDEALDSAYPVGPVRAATYSPDGRTLAAVRRLDGATRFQLLDAATAEVLADLPNPQMFCLPDPGCENHTAFSADGGTFAYGAEPPAGRYPRITLYVWDTRTRRQITSLSFPADVEGIGLSPDGKTLLVSRIKGSGAIELWDVHSRTRTRVLHGVRNNPVVRPDGRLLATSGGDYVELLADSRAYRMTHRNTSDPQSSVVFSPDGRYLAVGGRGGVTIWDGSARRRLANLPATPDGSAPPAGGNGVTLDDKQLDNQFVTTLAFSPDARYLAVGTAGGTLQIWQTEAPHLQAAVFPSLGGRVQSVAFSPDGGTLYAASTHRRSRSYDLDPEHVAATVCERAGGGLSRADWKSYLPDVPYRDVC</sequence>
<dbReference type="PROSITE" id="PS50082">
    <property type="entry name" value="WD_REPEATS_2"/>
    <property type="match status" value="1"/>
</dbReference>
<dbReference type="GO" id="GO:0003677">
    <property type="term" value="F:DNA binding"/>
    <property type="evidence" value="ECO:0007669"/>
    <property type="project" value="InterPro"/>
</dbReference>
<dbReference type="Pfam" id="PF13560">
    <property type="entry name" value="HTH_31"/>
    <property type="match status" value="1"/>
</dbReference>
<dbReference type="Gene3D" id="2.130.10.10">
    <property type="entry name" value="YVTN repeat-like/Quinoprotein amine dehydrogenase"/>
    <property type="match status" value="3"/>
</dbReference>